<keyword evidence="2" id="KW-0902">Two-component regulatory system</keyword>
<dbReference type="GO" id="GO:0000156">
    <property type="term" value="F:phosphorelay response regulator activity"/>
    <property type="evidence" value="ECO:0007669"/>
    <property type="project" value="InterPro"/>
</dbReference>
<dbReference type="KEGG" id="xak:KIMC2_01850"/>
<comment type="function">
    <text evidence="4">Required for high-level post-exponential phase expression of a series of secreted proteins.</text>
</comment>
<dbReference type="PROSITE" id="PS50930">
    <property type="entry name" value="HTH_LYTTR"/>
    <property type="match status" value="1"/>
</dbReference>
<dbReference type="PANTHER" id="PTHR37299:SF3">
    <property type="entry name" value="STAGE 0 SPORULATION PROTEIN A HOMOLOG"/>
    <property type="match status" value="1"/>
</dbReference>
<evidence type="ECO:0000256" key="1">
    <source>
        <dbReference type="ARBA" id="ARBA00022490"/>
    </source>
</evidence>
<dbReference type="InterPro" id="IPR007492">
    <property type="entry name" value="LytTR_DNA-bd_dom"/>
</dbReference>
<proteinExistence type="predicted"/>
<accession>A0AAU9DPZ9</accession>
<keyword evidence="9" id="KW-1185">Reference proteome</keyword>
<dbReference type="Gene3D" id="2.40.50.1020">
    <property type="entry name" value="LytTr DNA-binding domain"/>
    <property type="match status" value="1"/>
</dbReference>
<dbReference type="AlphaFoldDB" id="A0AAU9DPZ9"/>
<dbReference type="PANTHER" id="PTHR37299">
    <property type="entry name" value="TRANSCRIPTIONAL REGULATOR-RELATED"/>
    <property type="match status" value="1"/>
</dbReference>
<evidence type="ECO:0000259" key="6">
    <source>
        <dbReference type="PROSITE" id="PS50110"/>
    </source>
</evidence>
<dbReference type="Pfam" id="PF00072">
    <property type="entry name" value="Response_reg"/>
    <property type="match status" value="1"/>
</dbReference>
<keyword evidence="1" id="KW-0963">Cytoplasm</keyword>
<evidence type="ECO:0000313" key="8">
    <source>
        <dbReference type="EMBL" id="BDR55623.1"/>
    </source>
</evidence>
<dbReference type="GO" id="GO:0003677">
    <property type="term" value="F:DNA binding"/>
    <property type="evidence" value="ECO:0007669"/>
    <property type="project" value="InterPro"/>
</dbReference>
<keyword evidence="5" id="KW-0597">Phosphoprotein</keyword>
<reference evidence="8 9" key="1">
    <citation type="journal article" date="2023" name="Microbiol. Spectr.">
        <title>Symbiosis of Carpenter Bees with Uncharacterized Lactic Acid Bacteria Showing NAD Auxotrophy.</title>
        <authorList>
            <person name="Kawasaki S."/>
            <person name="Ozawa K."/>
            <person name="Mori T."/>
            <person name="Yamamoto A."/>
            <person name="Ito M."/>
            <person name="Ohkuma M."/>
            <person name="Sakamoto M."/>
            <person name="Matsutani M."/>
        </authorList>
    </citation>
    <scope>NUCLEOTIDE SEQUENCE [LARGE SCALE GENOMIC DNA]</scope>
    <source>
        <strain evidence="8 9">KimC2</strain>
    </source>
</reference>
<dbReference type="SMART" id="SM00850">
    <property type="entry name" value="LytTR"/>
    <property type="match status" value="1"/>
</dbReference>
<dbReference type="SMART" id="SM00448">
    <property type="entry name" value="REC"/>
    <property type="match status" value="1"/>
</dbReference>
<dbReference type="CDD" id="cd17533">
    <property type="entry name" value="REC_LytTR_AgrA-like"/>
    <property type="match status" value="1"/>
</dbReference>
<dbReference type="SUPFAM" id="SSF52172">
    <property type="entry name" value="CheY-like"/>
    <property type="match status" value="1"/>
</dbReference>
<feature type="domain" description="Response regulatory" evidence="6">
    <location>
        <begin position="2"/>
        <end position="122"/>
    </location>
</feature>
<evidence type="ECO:0000256" key="3">
    <source>
        <dbReference type="ARBA" id="ARBA00023159"/>
    </source>
</evidence>
<feature type="modified residue" description="4-aspartylphosphate" evidence="5">
    <location>
        <position position="55"/>
    </location>
</feature>
<organism evidence="8 9">
    <name type="scientific">Xylocopilactobacillus apis</name>
    <dbReference type="NCBI Taxonomy" id="2932183"/>
    <lineage>
        <taxon>Bacteria</taxon>
        <taxon>Bacillati</taxon>
        <taxon>Bacillota</taxon>
        <taxon>Bacilli</taxon>
        <taxon>Lactobacillales</taxon>
        <taxon>Lactobacillaceae</taxon>
        <taxon>Xylocopilactobacillus</taxon>
    </lineage>
</organism>
<dbReference type="Pfam" id="PF04397">
    <property type="entry name" value="LytTR"/>
    <property type="match status" value="1"/>
</dbReference>
<dbReference type="Gene3D" id="3.40.50.2300">
    <property type="match status" value="1"/>
</dbReference>
<evidence type="ECO:0000313" key="9">
    <source>
        <dbReference type="Proteomes" id="UP001321804"/>
    </source>
</evidence>
<gene>
    <name evidence="8" type="ORF">KIMC2_01850</name>
</gene>
<dbReference type="RefSeq" id="WP_317697108.1">
    <property type="nucleotide sequence ID" value="NZ_AP026801.1"/>
</dbReference>
<feature type="domain" description="HTH LytTR-type" evidence="7">
    <location>
        <begin position="136"/>
        <end position="234"/>
    </location>
</feature>
<evidence type="ECO:0000256" key="2">
    <source>
        <dbReference type="ARBA" id="ARBA00023012"/>
    </source>
</evidence>
<evidence type="ECO:0000256" key="4">
    <source>
        <dbReference type="ARBA" id="ARBA00037164"/>
    </source>
</evidence>
<dbReference type="PROSITE" id="PS50110">
    <property type="entry name" value="RESPONSE_REGULATORY"/>
    <property type="match status" value="1"/>
</dbReference>
<keyword evidence="3" id="KW-0010">Activator</keyword>
<evidence type="ECO:0000256" key="5">
    <source>
        <dbReference type="PROSITE-ProRule" id="PRU00169"/>
    </source>
</evidence>
<evidence type="ECO:0000259" key="7">
    <source>
        <dbReference type="PROSITE" id="PS50930"/>
    </source>
</evidence>
<dbReference type="Proteomes" id="UP001321804">
    <property type="component" value="Chromosome"/>
</dbReference>
<dbReference type="InterPro" id="IPR011006">
    <property type="entry name" value="CheY-like_superfamily"/>
</dbReference>
<dbReference type="EMBL" id="AP026801">
    <property type="protein sequence ID" value="BDR55623.1"/>
    <property type="molecule type" value="Genomic_DNA"/>
</dbReference>
<sequence>MNIFILEDDLFQRKSLENIINNFNFKIDHLFATGKPNNLIDCIESQDPCNLYFLDVDIKNEPKKGLDVAKAIREKDEVGAIVFVTSHLEFATLTYSYKVSALDFISKTDPQFETRIKESLEYVRSKQNDQELDDPFIFENKARKIKIPFSDILYFETSNKPHQVILISKKRRTEFMGKLSDLEKLDDRLYRCHKSFLINLDNVIEVDKKNLTVHFANEEKALVSRRKLKALLDR</sequence>
<name>A0AAU9DPZ9_9LACO</name>
<dbReference type="InterPro" id="IPR001789">
    <property type="entry name" value="Sig_transdc_resp-reg_receiver"/>
</dbReference>
<dbReference type="InterPro" id="IPR046947">
    <property type="entry name" value="LytR-like"/>
</dbReference>
<protein>
    <submittedName>
        <fullName evidence="8">Response regulator</fullName>
    </submittedName>
</protein>